<evidence type="ECO:0000256" key="4">
    <source>
        <dbReference type="ARBA" id="ARBA00022968"/>
    </source>
</evidence>
<dbReference type="PANTHER" id="PTHR11062:SF253">
    <property type="entry name" value="EXOSTOSIN GT47 DOMAIN-CONTAINING PROTEIN"/>
    <property type="match status" value="1"/>
</dbReference>
<evidence type="ECO:0000259" key="7">
    <source>
        <dbReference type="Pfam" id="PF03016"/>
    </source>
</evidence>
<evidence type="ECO:0000256" key="5">
    <source>
        <dbReference type="ARBA" id="ARBA00023034"/>
    </source>
</evidence>
<dbReference type="GO" id="GO:0000139">
    <property type="term" value="C:Golgi membrane"/>
    <property type="evidence" value="ECO:0007669"/>
    <property type="project" value="UniProtKB-SubCell"/>
</dbReference>
<keyword evidence="5" id="KW-0333">Golgi apparatus</keyword>
<dbReference type="InterPro" id="IPR040911">
    <property type="entry name" value="Exostosin_GT47"/>
</dbReference>
<dbReference type="STRING" id="35608.A0A2U1NB95"/>
<evidence type="ECO:0000313" key="9">
    <source>
        <dbReference type="Proteomes" id="UP000245207"/>
    </source>
</evidence>
<comment type="caution">
    <text evidence="8">The sequence shown here is derived from an EMBL/GenBank/DDBJ whole genome shotgun (WGS) entry which is preliminary data.</text>
</comment>
<name>A0A2U1NB95_ARTAN</name>
<keyword evidence="3" id="KW-0808">Transferase</keyword>
<evidence type="ECO:0000256" key="3">
    <source>
        <dbReference type="ARBA" id="ARBA00022676"/>
    </source>
</evidence>
<keyword evidence="4" id="KW-0735">Signal-anchor</keyword>
<keyword evidence="3" id="KW-0328">Glycosyltransferase</keyword>
<feature type="domain" description="Exostosin GT47" evidence="7">
    <location>
        <begin position="227"/>
        <end position="284"/>
    </location>
</feature>
<keyword evidence="4" id="KW-0812">Transmembrane</keyword>
<dbReference type="PANTHER" id="PTHR11062">
    <property type="entry name" value="EXOSTOSIN HEPARAN SULFATE GLYCOSYLTRANSFERASE -RELATED"/>
    <property type="match status" value="1"/>
</dbReference>
<dbReference type="OrthoDB" id="1924787at2759"/>
<dbReference type="GO" id="GO:0016757">
    <property type="term" value="F:glycosyltransferase activity"/>
    <property type="evidence" value="ECO:0007669"/>
    <property type="project" value="UniProtKB-KW"/>
</dbReference>
<comment type="similarity">
    <text evidence="2">Belongs to the glycosyltransferase 47 family.</text>
</comment>
<reference evidence="8 9" key="1">
    <citation type="journal article" date="2018" name="Mol. Plant">
        <title>The genome of Artemisia annua provides insight into the evolution of Asteraceae family and artemisinin biosynthesis.</title>
        <authorList>
            <person name="Shen Q."/>
            <person name="Zhang L."/>
            <person name="Liao Z."/>
            <person name="Wang S."/>
            <person name="Yan T."/>
            <person name="Shi P."/>
            <person name="Liu M."/>
            <person name="Fu X."/>
            <person name="Pan Q."/>
            <person name="Wang Y."/>
            <person name="Lv Z."/>
            <person name="Lu X."/>
            <person name="Zhang F."/>
            <person name="Jiang W."/>
            <person name="Ma Y."/>
            <person name="Chen M."/>
            <person name="Hao X."/>
            <person name="Li L."/>
            <person name="Tang Y."/>
            <person name="Lv G."/>
            <person name="Zhou Y."/>
            <person name="Sun X."/>
            <person name="Brodelius P.E."/>
            <person name="Rose J.K.C."/>
            <person name="Tang K."/>
        </authorList>
    </citation>
    <scope>NUCLEOTIDE SEQUENCE [LARGE SCALE GENOMIC DNA]</scope>
    <source>
        <strain evidence="9">cv. Huhao1</strain>
        <tissue evidence="8">Leaf</tissue>
    </source>
</reference>
<keyword evidence="6" id="KW-0732">Signal</keyword>
<sequence>MAATSPTTTTTIFLLLLLLLTLLTFTGDALSDHLNTTTTNLYLSPKTLTTNYNNMLNSFKIFIYQTPPSPPPPQHSLFYKSLINSHFITQDPNQAHLFFIPFNPSISTRSLARVIKNIRTNHPFWNRTLGADHFYLTTSEGVDLSSDRNIVELKKNSIQISPFPTSYGSFIPHKDITLPHVLEKPKPLVNDTKKYMFLGYMRLSKDIPLSLSEDIKKSEYFTVEHGPLDSKFCLFMYHADVSWIVEAMASRCVPVVITDRPIQDLPLMDVIKWDEIAVFVGPNSGAHGIKKVLEGIEDSRYEMMVESGVLATRHLAWNEEPKPYDAFHMIVYQLWLRRHTVRYARWVE</sequence>
<feature type="domain" description="Exostosin GT47" evidence="7">
    <location>
        <begin position="57"/>
        <end position="182"/>
    </location>
</feature>
<evidence type="ECO:0000256" key="6">
    <source>
        <dbReference type="SAM" id="SignalP"/>
    </source>
</evidence>
<evidence type="ECO:0000256" key="2">
    <source>
        <dbReference type="ARBA" id="ARBA00010271"/>
    </source>
</evidence>
<dbReference type="InterPro" id="IPR004263">
    <property type="entry name" value="Exostosin"/>
</dbReference>
<comment type="subcellular location">
    <subcellularLocation>
        <location evidence="1">Golgi apparatus membrane</location>
        <topology evidence="1">Single-pass type II membrane protein</topology>
    </subcellularLocation>
</comment>
<evidence type="ECO:0000256" key="1">
    <source>
        <dbReference type="ARBA" id="ARBA00004323"/>
    </source>
</evidence>
<keyword evidence="9" id="KW-1185">Reference proteome</keyword>
<organism evidence="8 9">
    <name type="scientific">Artemisia annua</name>
    <name type="common">Sweet wormwood</name>
    <dbReference type="NCBI Taxonomy" id="35608"/>
    <lineage>
        <taxon>Eukaryota</taxon>
        <taxon>Viridiplantae</taxon>
        <taxon>Streptophyta</taxon>
        <taxon>Embryophyta</taxon>
        <taxon>Tracheophyta</taxon>
        <taxon>Spermatophyta</taxon>
        <taxon>Magnoliopsida</taxon>
        <taxon>eudicotyledons</taxon>
        <taxon>Gunneridae</taxon>
        <taxon>Pentapetalae</taxon>
        <taxon>asterids</taxon>
        <taxon>campanulids</taxon>
        <taxon>Asterales</taxon>
        <taxon>Asteraceae</taxon>
        <taxon>Asteroideae</taxon>
        <taxon>Anthemideae</taxon>
        <taxon>Artemisiinae</taxon>
        <taxon>Artemisia</taxon>
    </lineage>
</organism>
<feature type="signal peptide" evidence="6">
    <location>
        <begin position="1"/>
        <end position="31"/>
    </location>
</feature>
<dbReference type="EMBL" id="PKPP01003189">
    <property type="protein sequence ID" value="PWA70746.1"/>
    <property type="molecule type" value="Genomic_DNA"/>
</dbReference>
<dbReference type="AlphaFoldDB" id="A0A2U1NB95"/>
<feature type="chain" id="PRO_5015594792" evidence="6">
    <location>
        <begin position="32"/>
        <end position="348"/>
    </location>
</feature>
<gene>
    <name evidence="8" type="ORF">CTI12_AA265620</name>
</gene>
<proteinExistence type="inferred from homology"/>
<dbReference type="Proteomes" id="UP000245207">
    <property type="component" value="Unassembled WGS sequence"/>
</dbReference>
<accession>A0A2U1NB95</accession>
<dbReference type="Pfam" id="PF03016">
    <property type="entry name" value="Exostosin_GT47"/>
    <property type="match status" value="2"/>
</dbReference>
<protein>
    <submittedName>
        <fullName evidence="8">Exostosin-like protein</fullName>
    </submittedName>
</protein>
<evidence type="ECO:0000313" key="8">
    <source>
        <dbReference type="EMBL" id="PWA70746.1"/>
    </source>
</evidence>